<feature type="transmembrane region" description="Helical" evidence="1">
    <location>
        <begin position="236"/>
        <end position="256"/>
    </location>
</feature>
<keyword evidence="1" id="KW-0812">Transmembrane</keyword>
<comment type="caution">
    <text evidence="2">The sequence shown here is derived from an EMBL/GenBank/DDBJ whole genome shotgun (WGS) entry which is preliminary data.</text>
</comment>
<feature type="transmembrane region" description="Helical" evidence="1">
    <location>
        <begin position="21"/>
        <end position="42"/>
    </location>
</feature>
<accession>A0A2I1MAK0</accession>
<keyword evidence="1" id="KW-1133">Transmembrane helix</keyword>
<keyword evidence="3" id="KW-1185">Reference proteome</keyword>
<feature type="transmembrane region" description="Helical" evidence="1">
    <location>
        <begin position="145"/>
        <end position="163"/>
    </location>
</feature>
<protein>
    <recommendedName>
        <fullName evidence="4">Conjugal transfer protein TraX</fullName>
    </recommendedName>
</protein>
<dbReference type="Pfam" id="PF05857">
    <property type="entry name" value="TraX"/>
    <property type="match status" value="1"/>
</dbReference>
<evidence type="ECO:0000256" key="1">
    <source>
        <dbReference type="SAM" id="Phobius"/>
    </source>
</evidence>
<feature type="transmembrane region" description="Helical" evidence="1">
    <location>
        <begin position="191"/>
        <end position="216"/>
    </location>
</feature>
<feature type="transmembrane region" description="Helical" evidence="1">
    <location>
        <begin position="54"/>
        <end position="77"/>
    </location>
</feature>
<organism evidence="2 3">
    <name type="scientific">Anaerococcus octavius</name>
    <dbReference type="NCBI Taxonomy" id="54007"/>
    <lineage>
        <taxon>Bacteria</taxon>
        <taxon>Bacillati</taxon>
        <taxon>Bacillota</taxon>
        <taxon>Tissierellia</taxon>
        <taxon>Tissierellales</taxon>
        <taxon>Peptoniphilaceae</taxon>
        <taxon>Anaerococcus</taxon>
    </lineage>
</organism>
<name>A0A2I1MAK0_9FIRM</name>
<dbReference type="RefSeq" id="WP_101540170.1">
    <property type="nucleotide sequence ID" value="NZ_CALTZC010000018.1"/>
</dbReference>
<dbReference type="InterPro" id="IPR008875">
    <property type="entry name" value="TraX"/>
</dbReference>
<keyword evidence="1" id="KW-0472">Membrane</keyword>
<dbReference type="AlphaFoldDB" id="A0A2I1MAK0"/>
<feature type="transmembrane region" description="Helical" evidence="1">
    <location>
        <begin position="120"/>
        <end position="138"/>
    </location>
</feature>
<reference evidence="2 3" key="1">
    <citation type="submission" date="2017-12" db="EMBL/GenBank/DDBJ databases">
        <title>Phylogenetic diversity of female urinary microbiome.</title>
        <authorList>
            <person name="Thomas-White K."/>
            <person name="Wolfe A.J."/>
        </authorList>
    </citation>
    <scope>NUCLEOTIDE SEQUENCE [LARGE SCALE GENOMIC DNA]</scope>
    <source>
        <strain evidence="2 3">UMB0119</strain>
    </source>
</reference>
<evidence type="ECO:0000313" key="3">
    <source>
        <dbReference type="Proteomes" id="UP000234335"/>
    </source>
</evidence>
<dbReference type="EMBL" id="PKGS01000002">
    <property type="protein sequence ID" value="PKZ17099.1"/>
    <property type="molecule type" value="Genomic_DNA"/>
</dbReference>
<sequence length="257" mass="30547">MEFLQYKTKEEYTKVWYRDRSYFSGAHLKYIAMIFMLLSHLAQTDFLYDLDQKFTLMADLFVFLGRISMPIFCFFTVQAIIYTRNFKKYALRMLIFALISEIPFDLALHRSFYYPESQNVIFTLLMGAVVIYAMDYFWKSNYNPILKLIAMIAIVYVGYKLAFILRADYKGYGIIAIVFLYLAKDSKISTCLALLIAFYFEFIVYGYAIHISYGFVYLSIPLIMLYNGQRGKQNKWLFYIFYPAHLLLIYILELLFL</sequence>
<evidence type="ECO:0008006" key="4">
    <source>
        <dbReference type="Google" id="ProtNLM"/>
    </source>
</evidence>
<gene>
    <name evidence="2" type="ORF">CYJ34_04765</name>
</gene>
<evidence type="ECO:0000313" key="2">
    <source>
        <dbReference type="EMBL" id="PKZ17099.1"/>
    </source>
</evidence>
<proteinExistence type="predicted"/>
<dbReference type="Proteomes" id="UP000234335">
    <property type="component" value="Unassembled WGS sequence"/>
</dbReference>